<protein>
    <submittedName>
        <fullName evidence="9">Ribonuclease H</fullName>
    </submittedName>
</protein>
<feature type="compositionally biased region" description="Low complexity" evidence="7">
    <location>
        <begin position="550"/>
        <end position="559"/>
    </location>
</feature>
<dbReference type="GO" id="GO:0003676">
    <property type="term" value="F:nucleic acid binding"/>
    <property type="evidence" value="ECO:0007669"/>
    <property type="project" value="InterPro"/>
</dbReference>
<dbReference type="PANTHER" id="PTHR12801:SF115">
    <property type="entry name" value="FI18136P1-RELATED"/>
    <property type="match status" value="1"/>
</dbReference>
<keyword evidence="4" id="KW-0378">Hydrolase</keyword>
<evidence type="ECO:0000313" key="10">
    <source>
        <dbReference type="Proteomes" id="UP000311382"/>
    </source>
</evidence>
<sequence>MAPTPVPSTHQAKVASLALDHPVPVASSDSHSKKKRRLDDSAAGAAAATSDDGDAQDGADQAGAAAGSAEADKELSKLEKGRAKKRRKEEQRALENPPSFSFDTRGFKGGRMVQVKDIRDFVLHLLANDKAQPWLFVKNRSNVRRVVCVMAPGILAPDLGIAQPPLSTNLPFALRPASEGLSCKVSVMQSLFSHACPTKAPGERNRMHSAYQSFTTCPLTGAEKDRREKARKERGQQQRTSDPSVYLLSPDQMAEQAYPTPSPRPSPLPTDVNATFSFEDWKKADGWVEAPYLPEKEGPKRVLGLDCEMCLTEDGSELTRLSVVDLAGKRIYDKLVKPDKPIVDYLTRYSGLTEEKLEGVTTRLEDVQRDLTQLMDYNTILVGHSLECDLKVLKLVHSRVIDTSVIYQHPRGPPFKASLKWLAQKWLKKEIQAAVANAAEGTAGGHDSEEDARTAIELVRLKMEKGPGFGEFVTDQETIFERIGRGQDPKTSAVVDHGTPGQWHGAKATTAIACSNDDEVLQGMLDSVDKHDLTIGRFMDLSHTLGWSQPSSAPAKPASGEATPTANGSSTPAATDGPSAPSDESISAAFSSLDARLRALHAALPPLTALILFTGHGSPVAMSRLSAKKARFDRLWKTTKQSEIADEDKWYEHDDRALVDEVERARWGLSFFCVK</sequence>
<gene>
    <name evidence="9" type="ORF">DMC30DRAFT_414199</name>
</gene>
<dbReference type="OrthoDB" id="206335at2759"/>
<dbReference type="Gene3D" id="3.30.420.10">
    <property type="entry name" value="Ribonuclease H-like superfamily/Ribonuclease H"/>
    <property type="match status" value="1"/>
</dbReference>
<accession>A0A5C5G2K8</accession>
<evidence type="ECO:0000313" key="9">
    <source>
        <dbReference type="EMBL" id="TNY23327.1"/>
    </source>
</evidence>
<keyword evidence="5" id="KW-0269">Exonuclease</keyword>
<dbReference type="InterPro" id="IPR012337">
    <property type="entry name" value="RNaseH-like_sf"/>
</dbReference>
<evidence type="ECO:0000256" key="2">
    <source>
        <dbReference type="ARBA" id="ARBA00006357"/>
    </source>
</evidence>
<keyword evidence="6" id="KW-0539">Nucleus</keyword>
<dbReference type="SUPFAM" id="SSF53098">
    <property type="entry name" value="Ribonuclease H-like"/>
    <property type="match status" value="1"/>
</dbReference>
<evidence type="ECO:0000256" key="6">
    <source>
        <dbReference type="ARBA" id="ARBA00023242"/>
    </source>
</evidence>
<dbReference type="InterPro" id="IPR036397">
    <property type="entry name" value="RNaseH_sf"/>
</dbReference>
<feature type="domain" description="Exonuclease" evidence="8">
    <location>
        <begin position="301"/>
        <end position="468"/>
    </location>
</feature>
<feature type="region of interest" description="Disordered" evidence="7">
    <location>
        <begin position="1"/>
        <end position="101"/>
    </location>
</feature>
<feature type="compositionally biased region" description="Basic and acidic residues" evidence="7">
    <location>
        <begin position="70"/>
        <end position="81"/>
    </location>
</feature>
<feature type="compositionally biased region" description="Low complexity" evidence="7">
    <location>
        <begin position="41"/>
        <end position="50"/>
    </location>
</feature>
<keyword evidence="3" id="KW-0540">Nuclease</keyword>
<dbReference type="SMART" id="SM00479">
    <property type="entry name" value="EXOIII"/>
    <property type="match status" value="1"/>
</dbReference>
<evidence type="ECO:0000259" key="8">
    <source>
        <dbReference type="SMART" id="SM00479"/>
    </source>
</evidence>
<dbReference type="InterPro" id="IPR047021">
    <property type="entry name" value="REXO1/3/4-like"/>
</dbReference>
<organism evidence="9 10">
    <name type="scientific">Rhodotorula diobovata</name>
    <dbReference type="NCBI Taxonomy" id="5288"/>
    <lineage>
        <taxon>Eukaryota</taxon>
        <taxon>Fungi</taxon>
        <taxon>Dikarya</taxon>
        <taxon>Basidiomycota</taxon>
        <taxon>Pucciniomycotina</taxon>
        <taxon>Microbotryomycetes</taxon>
        <taxon>Sporidiobolales</taxon>
        <taxon>Sporidiobolaceae</taxon>
        <taxon>Rhodotorula</taxon>
    </lineage>
</organism>
<evidence type="ECO:0000256" key="4">
    <source>
        <dbReference type="ARBA" id="ARBA00022801"/>
    </source>
</evidence>
<feature type="compositionally biased region" description="Basic and acidic residues" evidence="7">
    <location>
        <begin position="222"/>
        <end position="236"/>
    </location>
</feature>
<comment type="similarity">
    <text evidence="2">Belongs to the REXO1/REXO3 family.</text>
</comment>
<dbReference type="STRING" id="5288.A0A5C5G2K8"/>
<evidence type="ECO:0000256" key="1">
    <source>
        <dbReference type="ARBA" id="ARBA00004123"/>
    </source>
</evidence>
<dbReference type="EMBL" id="SOZI01000012">
    <property type="protein sequence ID" value="TNY23327.1"/>
    <property type="molecule type" value="Genomic_DNA"/>
</dbReference>
<evidence type="ECO:0000256" key="7">
    <source>
        <dbReference type="SAM" id="MobiDB-lite"/>
    </source>
</evidence>
<dbReference type="FunFam" id="3.30.420.10:FF:000019">
    <property type="entry name" value="RNA exonuclease NEF-sp"/>
    <property type="match status" value="1"/>
</dbReference>
<dbReference type="InterPro" id="IPR013520">
    <property type="entry name" value="Ribonucl_H"/>
</dbReference>
<dbReference type="InterPro" id="IPR034922">
    <property type="entry name" value="REX1-like_exo"/>
</dbReference>
<feature type="region of interest" description="Disordered" evidence="7">
    <location>
        <begin position="222"/>
        <end position="248"/>
    </location>
</feature>
<evidence type="ECO:0000256" key="5">
    <source>
        <dbReference type="ARBA" id="ARBA00022839"/>
    </source>
</evidence>
<reference evidence="9 10" key="1">
    <citation type="submission" date="2019-03" db="EMBL/GenBank/DDBJ databases">
        <title>Rhodosporidium diobovatum UCD-FST 08-225 genome sequencing, assembly, and annotation.</title>
        <authorList>
            <person name="Fakankun I.U."/>
            <person name="Fristensky B."/>
            <person name="Levin D.B."/>
        </authorList>
    </citation>
    <scope>NUCLEOTIDE SEQUENCE [LARGE SCALE GENOMIC DNA]</scope>
    <source>
        <strain evidence="9 10">UCD-FST 08-225</strain>
    </source>
</reference>
<feature type="compositionally biased region" description="Low complexity" evidence="7">
    <location>
        <begin position="58"/>
        <end position="69"/>
    </location>
</feature>
<dbReference type="Pfam" id="PF00929">
    <property type="entry name" value="RNase_T"/>
    <property type="match status" value="1"/>
</dbReference>
<name>A0A5C5G2K8_9BASI</name>
<evidence type="ECO:0000256" key="3">
    <source>
        <dbReference type="ARBA" id="ARBA00022722"/>
    </source>
</evidence>
<dbReference type="GO" id="GO:0004527">
    <property type="term" value="F:exonuclease activity"/>
    <property type="evidence" value="ECO:0007669"/>
    <property type="project" value="UniProtKB-KW"/>
</dbReference>
<dbReference type="PANTHER" id="PTHR12801">
    <property type="entry name" value="RNA EXONUCLEASE REXO1 / RECO3 FAMILY MEMBER-RELATED"/>
    <property type="match status" value="1"/>
</dbReference>
<dbReference type="GO" id="GO:0005634">
    <property type="term" value="C:nucleus"/>
    <property type="evidence" value="ECO:0007669"/>
    <property type="project" value="UniProtKB-SubCell"/>
</dbReference>
<proteinExistence type="inferred from homology"/>
<keyword evidence="10" id="KW-1185">Reference proteome</keyword>
<comment type="subcellular location">
    <subcellularLocation>
        <location evidence="1">Nucleus</location>
    </subcellularLocation>
</comment>
<dbReference type="Proteomes" id="UP000311382">
    <property type="component" value="Unassembled WGS sequence"/>
</dbReference>
<comment type="caution">
    <text evidence="9">The sequence shown here is derived from an EMBL/GenBank/DDBJ whole genome shotgun (WGS) entry which is preliminary data.</text>
</comment>
<feature type="compositionally biased region" description="Polar residues" evidence="7">
    <location>
        <begin position="562"/>
        <end position="573"/>
    </location>
</feature>
<dbReference type="AlphaFoldDB" id="A0A5C5G2K8"/>
<feature type="region of interest" description="Disordered" evidence="7">
    <location>
        <begin position="548"/>
        <end position="585"/>
    </location>
</feature>
<dbReference type="CDD" id="cd06145">
    <property type="entry name" value="REX1_like"/>
    <property type="match status" value="1"/>
</dbReference>